<organism evidence="1 2">
    <name type="scientific">Aristaeella hokkaidonensis</name>
    <dbReference type="NCBI Taxonomy" id="3046382"/>
    <lineage>
        <taxon>Bacteria</taxon>
        <taxon>Bacillati</taxon>
        <taxon>Bacillota</taxon>
        <taxon>Clostridia</taxon>
        <taxon>Eubacteriales</taxon>
        <taxon>Aristaeellaceae</taxon>
        <taxon>Aristaeella</taxon>
    </lineage>
</organism>
<accession>A0AC61MVQ1</accession>
<gene>
    <name evidence="1" type="ORF">JYE49_12555</name>
</gene>
<name>A0AC61MVQ1_9FIRM</name>
<reference evidence="1" key="1">
    <citation type="submission" date="2021-01" db="EMBL/GenBank/DDBJ databases">
        <title>Complete genome sequence of Clostridiales bacterium R-7.</title>
        <authorList>
            <person name="Mahoney-Kurpe S.C."/>
            <person name="Palevich N."/>
            <person name="Koike S."/>
            <person name="Moon C.D."/>
            <person name="Attwood G.T."/>
        </authorList>
    </citation>
    <scope>NUCLEOTIDE SEQUENCE</scope>
    <source>
        <strain evidence="1">R-7</strain>
    </source>
</reference>
<keyword evidence="1" id="KW-0547">Nucleotide-binding</keyword>
<sequence length="428" mass="48592">MNECVLDVRNIVKKYKLYNSEKERLKEAFHPFHKSFHKDFYALKGISFKVNKGEKVGIIGSNGAGKSTILKILTGVLNPTEGEVVTEGRIAALLELGAGFNMDYTGLENIRLNGTLMGCSEEEMEIKTQKIVEFADIGDFISQPVKTYSSGMFVRLAFATQIFSDPDILIVDEALSVGDIRFQQKCYRAMDELMENKTVLLVTHDTAAVTRFCQRVIWLNHGELVYDGEVTEGLRRYKEFLINQAIEETNDSEYQSFGETLEQKREEIRLNLPPVPEGISKNGNGKAVITHCALMNDDHELLEFVEPGTWVNVVSRIEFHEHTARPLYGFTLFDRLGNVVVSLNSETIDVQLPPQDGQVEYTFRFRMPDLNHGEYTMSVAVANGFQTDHVQLCWLDDVLTFRVMQREYDLPGFLYLDHGEVSITTLKS</sequence>
<proteinExistence type="predicted"/>
<evidence type="ECO:0000313" key="1">
    <source>
        <dbReference type="EMBL" id="QUC66669.1"/>
    </source>
</evidence>
<dbReference type="Proteomes" id="UP000682782">
    <property type="component" value="Chromosome"/>
</dbReference>
<keyword evidence="1" id="KW-0067">ATP-binding</keyword>
<protein>
    <submittedName>
        <fullName evidence="1">ABC transporter ATP-binding protein</fullName>
    </submittedName>
</protein>
<evidence type="ECO:0000313" key="2">
    <source>
        <dbReference type="Proteomes" id="UP000682782"/>
    </source>
</evidence>
<dbReference type="EMBL" id="CP068393">
    <property type="protein sequence ID" value="QUC66669.1"/>
    <property type="molecule type" value="Genomic_DNA"/>
</dbReference>
<keyword evidence="2" id="KW-1185">Reference proteome</keyword>